<dbReference type="EMBL" id="FLQV01000126">
    <property type="protein sequence ID" value="SBS82299.1"/>
    <property type="molecule type" value="Genomic_DNA"/>
</dbReference>
<reference evidence="2" key="1">
    <citation type="submission" date="2016-05" db="EMBL/GenBank/DDBJ databases">
        <authorList>
            <person name="Naeem Raeece"/>
        </authorList>
    </citation>
    <scope>NUCLEOTIDE SEQUENCE [LARGE SCALE GENOMIC DNA]</scope>
</reference>
<gene>
    <name evidence="1" type="ORF">POVCU1_007030</name>
</gene>
<organism evidence="1 2">
    <name type="scientific">Plasmodium ovale curtisi</name>
    <dbReference type="NCBI Taxonomy" id="864141"/>
    <lineage>
        <taxon>Eukaryota</taxon>
        <taxon>Sar</taxon>
        <taxon>Alveolata</taxon>
        <taxon>Apicomplexa</taxon>
        <taxon>Aconoidasida</taxon>
        <taxon>Haemosporida</taxon>
        <taxon>Plasmodiidae</taxon>
        <taxon>Plasmodium</taxon>
        <taxon>Plasmodium (Plasmodium)</taxon>
    </lineage>
</organism>
<evidence type="ECO:0000313" key="2">
    <source>
        <dbReference type="Proteomes" id="UP000078546"/>
    </source>
</evidence>
<dbReference type="AlphaFoldDB" id="A0A1A8VRJ4"/>
<evidence type="ECO:0000313" key="1">
    <source>
        <dbReference type="EMBL" id="SBS82299.1"/>
    </source>
</evidence>
<name>A0A1A8VRJ4_PLAOA</name>
<dbReference type="Proteomes" id="UP000078546">
    <property type="component" value="Unassembled WGS sequence"/>
</dbReference>
<proteinExistence type="predicted"/>
<sequence length="255" mass="29421">MSAASSALNIVGTFLALKKMEDKVQTSSFLKLFEIIELSPKMEVRRFIVPLSVCLMLICLYFCNCEKVKKNKGLRNLLKLLTDRVDSDEGENEYARLTQAPIINMNLSKINYKTTLQNVLVEPYSEKVKELISANNFDIRKEKVILDKIKNCNNNLRRIGSILSIKRKNNSKAHDTNLKSTYFHYLNDSEENLGLTFFPVYKTFKSNSSHFNNYITNSLLPHELLEKSSISNKTYLRNVSRKLFFPERGDTTLDI</sequence>
<protein>
    <submittedName>
        <fullName evidence="1">Uncharacterized protein</fullName>
    </submittedName>
</protein>
<accession>A0A1A8VRJ4</accession>